<name>A0A0A9DID9_ARUDO</name>
<proteinExistence type="predicted"/>
<dbReference type="Gene3D" id="3.40.50.300">
    <property type="entry name" value="P-loop containing nucleotide triphosphate hydrolases"/>
    <property type="match status" value="1"/>
</dbReference>
<sequence length="158" mass="17700">MLESVETTMSGMSEFVIFLKNYPPMFRQPYNTYLFIEKCMFGRQMEMEWVINFLLREEHPGDGHFGVLPIVGPRKVGKTTLVEHVCWRWKARPVLAGRSRRHALGARALSSLSSPAHPASLTPPAAAAFRPGRERKAILHSSLRSGLTPALRSTAALL</sequence>
<dbReference type="PANTHER" id="PTHR33377:SF20">
    <property type="entry name" value="RX N-TERMINAL DOMAIN-CONTAINING PROTEIN"/>
    <property type="match status" value="1"/>
</dbReference>
<dbReference type="AlphaFoldDB" id="A0A0A9DID9"/>
<accession>A0A0A9DID9</accession>
<reference evidence="1" key="1">
    <citation type="submission" date="2014-09" db="EMBL/GenBank/DDBJ databases">
        <authorList>
            <person name="Magalhaes I.L.F."/>
            <person name="Oliveira U."/>
            <person name="Santos F.R."/>
            <person name="Vidigal T.H.D.A."/>
            <person name="Brescovit A.D."/>
            <person name="Santos A.J."/>
        </authorList>
    </citation>
    <scope>NUCLEOTIDE SEQUENCE</scope>
    <source>
        <tissue evidence="1">Shoot tissue taken approximately 20 cm above the soil surface</tissue>
    </source>
</reference>
<dbReference type="EMBL" id="GBRH01210344">
    <property type="protein sequence ID" value="JAD87551.1"/>
    <property type="molecule type" value="Transcribed_RNA"/>
</dbReference>
<evidence type="ECO:0000313" key="1">
    <source>
        <dbReference type="EMBL" id="JAD87551.1"/>
    </source>
</evidence>
<protein>
    <submittedName>
        <fullName evidence="1">Uncharacterized protein</fullName>
    </submittedName>
</protein>
<dbReference type="InterPro" id="IPR027417">
    <property type="entry name" value="P-loop_NTPase"/>
</dbReference>
<dbReference type="PANTHER" id="PTHR33377">
    <property type="entry name" value="OS10G0134700 PROTEIN-RELATED"/>
    <property type="match status" value="1"/>
</dbReference>
<reference evidence="1" key="2">
    <citation type="journal article" date="2015" name="Data Brief">
        <title>Shoot transcriptome of the giant reed, Arundo donax.</title>
        <authorList>
            <person name="Barrero R.A."/>
            <person name="Guerrero F.D."/>
            <person name="Moolhuijzen P."/>
            <person name="Goolsby J.A."/>
            <person name="Tidwell J."/>
            <person name="Bellgard S.E."/>
            <person name="Bellgard M.I."/>
        </authorList>
    </citation>
    <scope>NUCLEOTIDE SEQUENCE</scope>
    <source>
        <tissue evidence="1">Shoot tissue taken approximately 20 cm above the soil surface</tissue>
    </source>
</reference>
<organism evidence="1">
    <name type="scientific">Arundo donax</name>
    <name type="common">Giant reed</name>
    <name type="synonym">Donax arundinaceus</name>
    <dbReference type="NCBI Taxonomy" id="35708"/>
    <lineage>
        <taxon>Eukaryota</taxon>
        <taxon>Viridiplantae</taxon>
        <taxon>Streptophyta</taxon>
        <taxon>Embryophyta</taxon>
        <taxon>Tracheophyta</taxon>
        <taxon>Spermatophyta</taxon>
        <taxon>Magnoliopsida</taxon>
        <taxon>Liliopsida</taxon>
        <taxon>Poales</taxon>
        <taxon>Poaceae</taxon>
        <taxon>PACMAD clade</taxon>
        <taxon>Arundinoideae</taxon>
        <taxon>Arundineae</taxon>
        <taxon>Arundo</taxon>
    </lineage>
</organism>
<dbReference type="SUPFAM" id="SSF52540">
    <property type="entry name" value="P-loop containing nucleoside triphosphate hydrolases"/>
    <property type="match status" value="1"/>
</dbReference>